<dbReference type="Proteomes" id="UP001352263">
    <property type="component" value="Unassembled WGS sequence"/>
</dbReference>
<accession>A0ABU6JCE3</accession>
<evidence type="ECO:0000313" key="1">
    <source>
        <dbReference type="EMBL" id="MEC4721098.1"/>
    </source>
</evidence>
<sequence>MSNNTLDAGIPVLTEIIPAPADTNAGAEAATEIDTEASGEPAVPPALLDADLPVPARRAPETWDEAEWEKLELQVRERVLGQVLDRIDAVLEQRVRDSLADVLQVAVARLANEIREGLQHSIKDAVTRAVTQEIASLQVSKK</sequence>
<keyword evidence="2" id="KW-1185">Reference proteome</keyword>
<evidence type="ECO:0000313" key="2">
    <source>
        <dbReference type="Proteomes" id="UP001352263"/>
    </source>
</evidence>
<reference evidence="1 2" key="1">
    <citation type="submission" date="2023-10" db="EMBL/GenBank/DDBJ databases">
        <title>Noviherbaspirillum sp. CPCC 100848 genome assembly.</title>
        <authorList>
            <person name="Li X.Y."/>
            <person name="Fang X.M."/>
        </authorList>
    </citation>
    <scope>NUCLEOTIDE SEQUENCE [LARGE SCALE GENOMIC DNA]</scope>
    <source>
        <strain evidence="1 2">CPCC 100848</strain>
    </source>
</reference>
<protein>
    <recommendedName>
        <fullName evidence="3">DUF2486 family protein</fullName>
    </recommendedName>
</protein>
<dbReference type="EMBL" id="JAWIIV010000016">
    <property type="protein sequence ID" value="MEC4721098.1"/>
    <property type="molecule type" value="Genomic_DNA"/>
</dbReference>
<evidence type="ECO:0008006" key="3">
    <source>
        <dbReference type="Google" id="ProtNLM"/>
    </source>
</evidence>
<dbReference type="RefSeq" id="WP_326507807.1">
    <property type="nucleotide sequence ID" value="NZ_JAWIIV010000016.1"/>
</dbReference>
<gene>
    <name evidence="1" type="ORF">RY831_18185</name>
</gene>
<proteinExistence type="predicted"/>
<name>A0ABU6JCE3_9BURK</name>
<comment type="caution">
    <text evidence="1">The sequence shown here is derived from an EMBL/GenBank/DDBJ whole genome shotgun (WGS) entry which is preliminary data.</text>
</comment>
<organism evidence="1 2">
    <name type="scientific">Noviherbaspirillum album</name>
    <dbReference type="NCBI Taxonomy" id="3080276"/>
    <lineage>
        <taxon>Bacteria</taxon>
        <taxon>Pseudomonadati</taxon>
        <taxon>Pseudomonadota</taxon>
        <taxon>Betaproteobacteria</taxon>
        <taxon>Burkholderiales</taxon>
        <taxon>Oxalobacteraceae</taxon>
        <taxon>Noviherbaspirillum</taxon>
    </lineage>
</organism>